<dbReference type="AlphaFoldDB" id="A0AAE1UKK0"/>
<reference evidence="2" key="1">
    <citation type="submission" date="2023-11" db="EMBL/GenBank/DDBJ databases">
        <title>Genome assemblies of two species of porcelain crab, Petrolisthes cinctipes and Petrolisthes manimaculis (Anomura: Porcellanidae).</title>
        <authorList>
            <person name="Angst P."/>
        </authorList>
    </citation>
    <scope>NUCLEOTIDE SEQUENCE</scope>
    <source>
        <strain evidence="2">PB745_02</strain>
        <tissue evidence="2">Gill</tissue>
    </source>
</reference>
<dbReference type="InterPro" id="IPR058545">
    <property type="entry name" value="Beta-prop_EMC1_1st"/>
</dbReference>
<comment type="caution">
    <text evidence="2">The sequence shown here is derived from an EMBL/GenBank/DDBJ whole genome shotgun (WGS) entry which is preliminary data.</text>
</comment>
<dbReference type="InterPro" id="IPR011047">
    <property type="entry name" value="Quinoprotein_ADH-like_sf"/>
</dbReference>
<dbReference type="GO" id="GO:0072546">
    <property type="term" value="C:EMC complex"/>
    <property type="evidence" value="ECO:0007669"/>
    <property type="project" value="InterPro"/>
</dbReference>
<protein>
    <recommendedName>
        <fullName evidence="1">EMC1 first beta-propeller domain-containing protein</fullName>
    </recommendedName>
</protein>
<gene>
    <name evidence="2" type="ORF">Pmani_007031</name>
</gene>
<dbReference type="Pfam" id="PF25293">
    <property type="entry name" value="Beta-prop_EMC1_N"/>
    <property type="match status" value="1"/>
</dbReference>
<dbReference type="GO" id="GO:0034975">
    <property type="term" value="P:protein folding in endoplasmic reticulum"/>
    <property type="evidence" value="ECO:0007669"/>
    <property type="project" value="TreeGrafter"/>
</dbReference>
<dbReference type="SUPFAM" id="SSF50998">
    <property type="entry name" value="Quinoprotein alcohol dehydrogenase-like"/>
    <property type="match status" value="1"/>
</dbReference>
<feature type="domain" description="EMC1 first beta-propeller" evidence="1">
    <location>
        <begin position="144"/>
        <end position="225"/>
    </location>
</feature>
<dbReference type="EMBL" id="JAWZYT010000531">
    <property type="protein sequence ID" value="KAK4322235.1"/>
    <property type="molecule type" value="Genomic_DNA"/>
</dbReference>
<sequence>MLVGLAASGTANGFIAAVGTVCQAVRELVVGDTLAAVASKLSVRLNTEPKSDARITQHNSAQLVKVHSQLVQLASSVPSQQSILPSHFAVTGKHDVLLPHWNFPGPHPGTHTVAVFDESTVPRHIIVATSDNVLAALATKNGTAVFDESTVSRHIIVATSDNVLAALATKNGDIVWRQVLESGENGRVEALVGEGQRVTSVAGRMVRTWDTLTAALIHKTYLSHTPHPGLLERAVVVGESELVLGEVVVTTLDRVSGSPLDHTNVVAPWISTDTKCGSAGKSVGCVELSLSLIFVLLLTAGLGLTRGTRTRLTGLPTDCTWST</sequence>
<evidence type="ECO:0000259" key="1">
    <source>
        <dbReference type="Pfam" id="PF25293"/>
    </source>
</evidence>
<name>A0AAE1UKK0_9EUCA</name>
<organism evidence="2 3">
    <name type="scientific">Petrolisthes manimaculis</name>
    <dbReference type="NCBI Taxonomy" id="1843537"/>
    <lineage>
        <taxon>Eukaryota</taxon>
        <taxon>Metazoa</taxon>
        <taxon>Ecdysozoa</taxon>
        <taxon>Arthropoda</taxon>
        <taxon>Crustacea</taxon>
        <taxon>Multicrustacea</taxon>
        <taxon>Malacostraca</taxon>
        <taxon>Eumalacostraca</taxon>
        <taxon>Eucarida</taxon>
        <taxon>Decapoda</taxon>
        <taxon>Pleocyemata</taxon>
        <taxon>Anomura</taxon>
        <taxon>Galatheoidea</taxon>
        <taxon>Porcellanidae</taxon>
        <taxon>Petrolisthes</taxon>
    </lineage>
</organism>
<dbReference type="Proteomes" id="UP001292094">
    <property type="component" value="Unassembled WGS sequence"/>
</dbReference>
<dbReference type="InterPro" id="IPR026895">
    <property type="entry name" value="EMC1"/>
</dbReference>
<dbReference type="PANTHER" id="PTHR21573">
    <property type="entry name" value="ER MEMBRANE PROTEIN COMPLEX SUBUNIT 1"/>
    <property type="match status" value="1"/>
</dbReference>
<keyword evidence="3" id="KW-1185">Reference proteome</keyword>
<evidence type="ECO:0000313" key="3">
    <source>
        <dbReference type="Proteomes" id="UP001292094"/>
    </source>
</evidence>
<dbReference type="Gene3D" id="2.130.10.10">
    <property type="entry name" value="YVTN repeat-like/Quinoprotein amine dehydrogenase"/>
    <property type="match status" value="1"/>
</dbReference>
<dbReference type="InterPro" id="IPR015943">
    <property type="entry name" value="WD40/YVTN_repeat-like_dom_sf"/>
</dbReference>
<dbReference type="PANTHER" id="PTHR21573:SF0">
    <property type="entry name" value="ER MEMBRANE PROTEIN COMPLEX SUBUNIT 1"/>
    <property type="match status" value="1"/>
</dbReference>
<evidence type="ECO:0000313" key="2">
    <source>
        <dbReference type="EMBL" id="KAK4322235.1"/>
    </source>
</evidence>
<accession>A0AAE1UKK0</accession>
<proteinExistence type="predicted"/>